<dbReference type="SUPFAM" id="SSF56281">
    <property type="entry name" value="Metallo-hydrolase/oxidoreductase"/>
    <property type="match status" value="1"/>
</dbReference>
<dbReference type="InterPro" id="IPR050855">
    <property type="entry name" value="NDM-1-like"/>
</dbReference>
<dbReference type="SMART" id="SM00849">
    <property type="entry name" value="Lactamase_B"/>
    <property type="match status" value="1"/>
</dbReference>
<evidence type="ECO:0000259" key="3">
    <source>
        <dbReference type="SMART" id="SM00849"/>
    </source>
</evidence>
<accession>A0A128FB50</accession>
<keyword evidence="2" id="KW-0732">Signal</keyword>
<name>A0A128FB50_9GAMM</name>
<dbReference type="CDD" id="cd16282">
    <property type="entry name" value="metallo-hydrolase-like_MBL-fold"/>
    <property type="match status" value="1"/>
</dbReference>
<dbReference type="GO" id="GO:0017001">
    <property type="term" value="P:antibiotic catabolic process"/>
    <property type="evidence" value="ECO:0007669"/>
    <property type="project" value="UniProtKB-ARBA"/>
</dbReference>
<dbReference type="AlphaFoldDB" id="A0A128FB50"/>
<feature type="chain" id="PRO_5007282269" evidence="2">
    <location>
        <begin position="19"/>
        <end position="298"/>
    </location>
</feature>
<dbReference type="RefSeq" id="WP_062710639.1">
    <property type="nucleotide sequence ID" value="NZ_CAWRCI010000024.1"/>
</dbReference>
<feature type="signal peptide" evidence="2">
    <location>
        <begin position="1"/>
        <end position="18"/>
    </location>
</feature>
<keyword evidence="4" id="KW-0378">Hydrolase</keyword>
<protein>
    <submittedName>
        <fullName evidence="4">Hydroxyacylglutathione hydrolase</fullName>
        <ecNumber evidence="4">3.1.2.6</ecNumber>
    </submittedName>
</protein>
<dbReference type="InterPro" id="IPR036866">
    <property type="entry name" value="RibonucZ/Hydroxyglut_hydro"/>
</dbReference>
<evidence type="ECO:0000256" key="1">
    <source>
        <dbReference type="ARBA" id="ARBA00005250"/>
    </source>
</evidence>
<dbReference type="Proteomes" id="UP000073601">
    <property type="component" value="Unassembled WGS sequence"/>
</dbReference>
<evidence type="ECO:0000313" key="5">
    <source>
        <dbReference type="Proteomes" id="UP000073601"/>
    </source>
</evidence>
<keyword evidence="5" id="KW-1185">Reference proteome</keyword>
<proteinExistence type="inferred from homology"/>
<dbReference type="GO" id="GO:0004416">
    <property type="term" value="F:hydroxyacylglutathione hydrolase activity"/>
    <property type="evidence" value="ECO:0007669"/>
    <property type="project" value="UniProtKB-EC"/>
</dbReference>
<gene>
    <name evidence="4" type="primary">gloB_2</name>
    <name evidence="4" type="ORF">GMA8713_02716</name>
</gene>
<feature type="domain" description="Metallo-beta-lactamase" evidence="3">
    <location>
        <begin position="49"/>
        <end position="229"/>
    </location>
</feature>
<dbReference type="EMBL" id="FIZY01000024">
    <property type="protein sequence ID" value="CZF83564.1"/>
    <property type="molecule type" value="Genomic_DNA"/>
</dbReference>
<comment type="similarity">
    <text evidence="1">Belongs to the metallo-beta-lactamase superfamily. Class-B beta-lactamase family.</text>
</comment>
<evidence type="ECO:0000256" key="2">
    <source>
        <dbReference type="SAM" id="SignalP"/>
    </source>
</evidence>
<dbReference type="PANTHER" id="PTHR42951">
    <property type="entry name" value="METALLO-BETA-LACTAMASE DOMAIN-CONTAINING"/>
    <property type="match status" value="1"/>
</dbReference>
<dbReference type="InterPro" id="IPR001279">
    <property type="entry name" value="Metallo-B-lactamas"/>
</dbReference>
<reference evidence="5" key="1">
    <citation type="submission" date="2016-02" db="EMBL/GenBank/DDBJ databases">
        <authorList>
            <person name="Rodrigo-Torres Lidia"/>
            <person name="Arahal R.David."/>
        </authorList>
    </citation>
    <scope>NUCLEOTIDE SEQUENCE [LARGE SCALE GENOMIC DNA]</scope>
    <source>
        <strain evidence="5">CECT 8713</strain>
    </source>
</reference>
<dbReference type="Gene3D" id="3.60.15.10">
    <property type="entry name" value="Ribonuclease Z/Hydroxyacylglutathione hydrolase-like"/>
    <property type="match status" value="1"/>
</dbReference>
<dbReference type="EC" id="3.1.2.6" evidence="4"/>
<sequence length="298" mass="33144">MNRLLVMLFLMLPFSVQASLELSFSEVAPGVFMHQGKLADLFTVDSDPVANITFIVGDEAVAVIDTGGSKRAGNAVLRAIRQQTDLPIGFVINTHVHPDHHFGNIAFVDEKPEFVAHARYPGDFDAKSGYYLQRLTNPWFTGTTPIGATRVINETTELDLGNRTLVLTPHERAHTRHDLSVLDQNSGTLITGDLLFIDHLPTLDGNLMGWLAETEKLEAMPFRQVIPGHGPLQKSKQAFEKQTRYLSSLAQAVRAAINDNIDINTASTTVMPSPGDWKLYEAFHPRNVIQAYKELEWE</sequence>
<evidence type="ECO:0000313" key="4">
    <source>
        <dbReference type="EMBL" id="CZF83564.1"/>
    </source>
</evidence>
<dbReference type="PANTHER" id="PTHR42951:SF4">
    <property type="entry name" value="ACYL-COENZYME A THIOESTERASE MBLAC2"/>
    <property type="match status" value="1"/>
</dbReference>
<dbReference type="InterPro" id="IPR030829">
    <property type="entry name" value="SoxH-rel_PQQ_2"/>
</dbReference>
<dbReference type="NCBIfam" id="TIGR04559">
    <property type="entry name" value="SoxH_rel_PQQ_2"/>
    <property type="match status" value="1"/>
</dbReference>
<organism evidence="4 5">
    <name type="scientific">Grimontia marina</name>
    <dbReference type="NCBI Taxonomy" id="646534"/>
    <lineage>
        <taxon>Bacteria</taxon>
        <taxon>Pseudomonadati</taxon>
        <taxon>Pseudomonadota</taxon>
        <taxon>Gammaproteobacteria</taxon>
        <taxon>Vibrionales</taxon>
        <taxon>Vibrionaceae</taxon>
        <taxon>Grimontia</taxon>
    </lineage>
</organism>
<dbReference type="OrthoDB" id="9815874at2"/>
<dbReference type="Pfam" id="PF00753">
    <property type="entry name" value="Lactamase_B"/>
    <property type="match status" value="1"/>
</dbReference>